<dbReference type="Pfam" id="PF07859">
    <property type="entry name" value="Abhydrolase_3"/>
    <property type="match status" value="1"/>
</dbReference>
<dbReference type="InterPro" id="IPR029058">
    <property type="entry name" value="AB_hydrolase_fold"/>
</dbReference>
<dbReference type="OrthoDB" id="3181909at2"/>
<feature type="region of interest" description="Disordered" evidence="2">
    <location>
        <begin position="47"/>
        <end position="68"/>
    </location>
</feature>
<proteinExistence type="predicted"/>
<feature type="compositionally biased region" description="Basic and acidic residues" evidence="2">
    <location>
        <begin position="47"/>
        <end position="60"/>
    </location>
</feature>
<sequence length="316" mass="33628">MSSRELIDPESLPALDAMLAAVPGGLHAIPDIVQRRATSRAVRVRPEVPADARVDKEDRTVPGPEGEPDITVRVYRPKGATGPLPGVYVIHGGGMIMGDVEGEDPTATWLCDALPAVVVSVEYRLAPEHPYPAGPEDCYAGLVWTAAHADELGLDADRLAVYGGSAGGGLAIATALLARDRGGAAIRFLMPLYPMLDDRNETPSSHAVTDVGAWDRSVNVEAWAWYLGGREADGYAAPARAEDLSGLPPTYIDVGTVDLFLDEDVDFAQRLVAAGVPTELHVLPGSYHASEKVAPDAALSRRFWALRLDALRRALA</sequence>
<evidence type="ECO:0000313" key="5">
    <source>
        <dbReference type="Proteomes" id="UP000198504"/>
    </source>
</evidence>
<dbReference type="Proteomes" id="UP000198504">
    <property type="component" value="Unassembled WGS sequence"/>
</dbReference>
<dbReference type="AlphaFoldDB" id="A0A1H9A508"/>
<dbReference type="PANTHER" id="PTHR48081:SF8">
    <property type="entry name" value="ALPHA_BETA HYDROLASE FOLD-3 DOMAIN-CONTAINING PROTEIN-RELATED"/>
    <property type="match status" value="1"/>
</dbReference>
<dbReference type="SUPFAM" id="SSF53474">
    <property type="entry name" value="alpha/beta-Hydrolases"/>
    <property type="match status" value="1"/>
</dbReference>
<dbReference type="STRING" id="1036181.SAMN05421756_101479"/>
<evidence type="ECO:0000313" key="4">
    <source>
        <dbReference type="EMBL" id="SEP71816.1"/>
    </source>
</evidence>
<protein>
    <submittedName>
        <fullName evidence="4">Acetyl esterase/lipase</fullName>
    </submittedName>
</protein>
<gene>
    <name evidence="4" type="ORF">SAMN05421756_101479</name>
</gene>
<dbReference type="GO" id="GO:0016787">
    <property type="term" value="F:hydrolase activity"/>
    <property type="evidence" value="ECO:0007669"/>
    <property type="project" value="UniProtKB-KW"/>
</dbReference>
<organism evidence="4 5">
    <name type="scientific">Microlunatus flavus</name>
    <dbReference type="NCBI Taxonomy" id="1036181"/>
    <lineage>
        <taxon>Bacteria</taxon>
        <taxon>Bacillati</taxon>
        <taxon>Actinomycetota</taxon>
        <taxon>Actinomycetes</taxon>
        <taxon>Propionibacteriales</taxon>
        <taxon>Propionibacteriaceae</taxon>
        <taxon>Microlunatus</taxon>
    </lineage>
</organism>
<feature type="domain" description="Alpha/beta hydrolase fold-3" evidence="3">
    <location>
        <begin position="89"/>
        <end position="289"/>
    </location>
</feature>
<dbReference type="InterPro" id="IPR013094">
    <property type="entry name" value="AB_hydrolase_3"/>
</dbReference>
<evidence type="ECO:0000256" key="1">
    <source>
        <dbReference type="ARBA" id="ARBA00022801"/>
    </source>
</evidence>
<reference evidence="5" key="1">
    <citation type="submission" date="2016-10" db="EMBL/GenBank/DDBJ databases">
        <authorList>
            <person name="Varghese N."/>
            <person name="Submissions S."/>
        </authorList>
    </citation>
    <scope>NUCLEOTIDE SEQUENCE [LARGE SCALE GENOMIC DNA]</scope>
    <source>
        <strain evidence="5">CGMCC 4.6856</strain>
    </source>
</reference>
<dbReference type="RefSeq" id="WP_091177497.1">
    <property type="nucleotide sequence ID" value="NZ_FOFA01000001.1"/>
</dbReference>
<accession>A0A1H9A508</accession>
<keyword evidence="1" id="KW-0378">Hydrolase</keyword>
<dbReference type="PANTHER" id="PTHR48081">
    <property type="entry name" value="AB HYDROLASE SUPERFAMILY PROTEIN C4A8.06C"/>
    <property type="match status" value="1"/>
</dbReference>
<evidence type="ECO:0000256" key="2">
    <source>
        <dbReference type="SAM" id="MobiDB-lite"/>
    </source>
</evidence>
<dbReference type="EMBL" id="FOFA01000001">
    <property type="protein sequence ID" value="SEP71816.1"/>
    <property type="molecule type" value="Genomic_DNA"/>
</dbReference>
<dbReference type="InterPro" id="IPR050300">
    <property type="entry name" value="GDXG_lipolytic_enzyme"/>
</dbReference>
<name>A0A1H9A508_9ACTN</name>
<dbReference type="Gene3D" id="3.40.50.1820">
    <property type="entry name" value="alpha/beta hydrolase"/>
    <property type="match status" value="1"/>
</dbReference>
<evidence type="ECO:0000259" key="3">
    <source>
        <dbReference type="Pfam" id="PF07859"/>
    </source>
</evidence>
<keyword evidence="5" id="KW-1185">Reference proteome</keyword>